<dbReference type="SUPFAM" id="SSF53474">
    <property type="entry name" value="alpha/beta-Hydrolases"/>
    <property type="match status" value="1"/>
</dbReference>
<dbReference type="GO" id="GO:0080032">
    <property type="term" value="F:methyl jasmonate esterase activity"/>
    <property type="evidence" value="ECO:0007669"/>
    <property type="project" value="TreeGrafter"/>
</dbReference>
<evidence type="ECO:0000313" key="3">
    <source>
        <dbReference type="EMBL" id="GER31864.1"/>
    </source>
</evidence>
<organism evidence="3 4">
    <name type="scientific">Striga asiatica</name>
    <name type="common">Asiatic witchweed</name>
    <name type="synonym">Buchnera asiatica</name>
    <dbReference type="NCBI Taxonomy" id="4170"/>
    <lineage>
        <taxon>Eukaryota</taxon>
        <taxon>Viridiplantae</taxon>
        <taxon>Streptophyta</taxon>
        <taxon>Embryophyta</taxon>
        <taxon>Tracheophyta</taxon>
        <taxon>Spermatophyta</taxon>
        <taxon>Magnoliopsida</taxon>
        <taxon>eudicotyledons</taxon>
        <taxon>Gunneridae</taxon>
        <taxon>Pentapetalae</taxon>
        <taxon>asterids</taxon>
        <taxon>lamiids</taxon>
        <taxon>Lamiales</taxon>
        <taxon>Orobanchaceae</taxon>
        <taxon>Buchnereae</taxon>
        <taxon>Striga</taxon>
    </lineage>
</organism>
<protein>
    <submittedName>
        <fullName evidence="3">Methyl esterase 13</fullName>
    </submittedName>
</protein>
<dbReference type="InterPro" id="IPR045889">
    <property type="entry name" value="MES/HNL"/>
</dbReference>
<dbReference type="OrthoDB" id="1263307at2759"/>
<gene>
    <name evidence="3" type="ORF">STAS_07899</name>
</gene>
<dbReference type="Gene3D" id="3.40.50.1820">
    <property type="entry name" value="alpha/beta hydrolase"/>
    <property type="match status" value="1"/>
</dbReference>
<keyword evidence="4" id="KW-1185">Reference proteome</keyword>
<reference evidence="4" key="1">
    <citation type="journal article" date="2019" name="Curr. Biol.">
        <title>Genome Sequence of Striga asiatica Provides Insight into the Evolution of Plant Parasitism.</title>
        <authorList>
            <person name="Yoshida S."/>
            <person name="Kim S."/>
            <person name="Wafula E.K."/>
            <person name="Tanskanen J."/>
            <person name="Kim Y.M."/>
            <person name="Honaas L."/>
            <person name="Yang Z."/>
            <person name="Spallek T."/>
            <person name="Conn C.E."/>
            <person name="Ichihashi Y."/>
            <person name="Cheong K."/>
            <person name="Cui S."/>
            <person name="Der J.P."/>
            <person name="Gundlach H."/>
            <person name="Jiao Y."/>
            <person name="Hori C."/>
            <person name="Ishida J.K."/>
            <person name="Kasahara H."/>
            <person name="Kiba T."/>
            <person name="Kim M.S."/>
            <person name="Koo N."/>
            <person name="Laohavisit A."/>
            <person name="Lee Y.H."/>
            <person name="Lumba S."/>
            <person name="McCourt P."/>
            <person name="Mortimer J.C."/>
            <person name="Mutuku J.M."/>
            <person name="Nomura T."/>
            <person name="Sasaki-Sekimoto Y."/>
            <person name="Seto Y."/>
            <person name="Wang Y."/>
            <person name="Wakatake T."/>
            <person name="Sakakibara H."/>
            <person name="Demura T."/>
            <person name="Yamaguchi S."/>
            <person name="Yoneyama K."/>
            <person name="Manabe R.I."/>
            <person name="Nelson D.C."/>
            <person name="Schulman A.H."/>
            <person name="Timko M.P."/>
            <person name="dePamphilis C.W."/>
            <person name="Choi D."/>
            <person name="Shirasu K."/>
        </authorList>
    </citation>
    <scope>NUCLEOTIDE SEQUENCE [LARGE SCALE GENOMIC DNA]</scope>
    <source>
        <strain evidence="4">cv. UVA1</strain>
    </source>
</reference>
<dbReference type="Proteomes" id="UP000325081">
    <property type="component" value="Unassembled WGS sequence"/>
</dbReference>
<feature type="domain" description="AB hydrolase-1" evidence="2">
    <location>
        <begin position="157"/>
        <end position="398"/>
    </location>
</feature>
<name>A0A5A7PGL8_STRAF</name>
<dbReference type="GO" id="GO:0080031">
    <property type="term" value="F:methyl salicylate esterase activity"/>
    <property type="evidence" value="ECO:0007669"/>
    <property type="project" value="TreeGrafter"/>
</dbReference>
<dbReference type="GO" id="GO:0009696">
    <property type="term" value="P:salicylic acid metabolic process"/>
    <property type="evidence" value="ECO:0007669"/>
    <property type="project" value="TreeGrafter"/>
</dbReference>
<comment type="caution">
    <text evidence="3">The sequence shown here is derived from an EMBL/GenBank/DDBJ whole genome shotgun (WGS) entry which is preliminary data.</text>
</comment>
<dbReference type="EMBL" id="BKCP01004516">
    <property type="protein sequence ID" value="GER31864.1"/>
    <property type="molecule type" value="Genomic_DNA"/>
</dbReference>
<dbReference type="PANTHER" id="PTHR10992:SF1023">
    <property type="entry name" value="METHYLESTERASE 11, CHLOROPLASTIC ISOFORM X1"/>
    <property type="match status" value="1"/>
</dbReference>
<keyword evidence="1" id="KW-0378">Hydrolase</keyword>
<dbReference type="FunFam" id="3.40.50.1820:FF:000025">
    <property type="entry name" value="putative methylesterase 11, chloroplastic"/>
    <property type="match status" value="1"/>
</dbReference>
<dbReference type="PANTHER" id="PTHR10992">
    <property type="entry name" value="METHYLESTERASE FAMILY MEMBER"/>
    <property type="match status" value="1"/>
</dbReference>
<dbReference type="GO" id="GO:0080030">
    <property type="term" value="F:methyl indole-3-acetate esterase activity"/>
    <property type="evidence" value="ECO:0007669"/>
    <property type="project" value="TreeGrafter"/>
</dbReference>
<evidence type="ECO:0000259" key="2">
    <source>
        <dbReference type="Pfam" id="PF12697"/>
    </source>
</evidence>
<dbReference type="Pfam" id="PF12697">
    <property type="entry name" value="Abhydrolase_6"/>
    <property type="match status" value="1"/>
</dbReference>
<dbReference type="InterPro" id="IPR000073">
    <property type="entry name" value="AB_hydrolase_1"/>
</dbReference>
<proteinExistence type="predicted"/>
<dbReference type="InterPro" id="IPR029058">
    <property type="entry name" value="AB_hydrolase_fold"/>
</dbReference>
<evidence type="ECO:0000256" key="1">
    <source>
        <dbReference type="ARBA" id="ARBA00022801"/>
    </source>
</evidence>
<evidence type="ECO:0000313" key="4">
    <source>
        <dbReference type="Proteomes" id="UP000325081"/>
    </source>
</evidence>
<sequence length="407" mass="45596">MGNSLACFAPTQTPTKAKTTSKETKKELIIPPWLSPLSSLKKSRKLESEADVIFEDSYIKKQAQIATMLYHQHLQNNGGHDHLIRQIERSVSTNNRTLNSYNKSKRLPARSRSLSCSTSMLPNQVSHSTYVIFNPMEIFSLIKDIAKSDDEQEQKHFVLVHGGGFGAWCWYKIIALLKQHKYKVDAIDLTGSGSNFCDINSINTLAHYAIPLTHFLANLGHNKQVILVGHDLGGACISHAMEIYPHKVSKAIFVAATMLTNGQRALDIFSHQSCLSDISQRAQKFIYAKGKKDHQPTSIDFDKSLLEEFLFNRTLSKDIALASLSMRAVPFAPAKEKLSLSSQNYGSIARFYIKTDDDFVIPPSVQESMIRSSPPNQVFDLKNSDHCPFLSRPQALCRLIVQISNIT</sequence>
<dbReference type="GO" id="GO:0009694">
    <property type="term" value="P:jasmonic acid metabolic process"/>
    <property type="evidence" value="ECO:0007669"/>
    <property type="project" value="TreeGrafter"/>
</dbReference>
<dbReference type="AlphaFoldDB" id="A0A5A7PGL8"/>
<accession>A0A5A7PGL8</accession>